<name>I3EGG3_NEMP3</name>
<keyword evidence="3" id="KW-1185">Reference proteome</keyword>
<dbReference type="Proteomes" id="UP000002872">
    <property type="component" value="Unassembled WGS sequence"/>
</dbReference>
<dbReference type="OrthoDB" id="2187050at2759"/>
<evidence type="ECO:0000313" key="3">
    <source>
        <dbReference type="Proteomes" id="UP000002872"/>
    </source>
</evidence>
<dbReference type="HOGENOM" id="CLU_190132_0_0_1"/>
<dbReference type="EMBL" id="GL870879">
    <property type="protein sequence ID" value="EIJ88310.1"/>
    <property type="molecule type" value="Genomic_DNA"/>
</dbReference>
<feature type="compositionally biased region" description="Polar residues" evidence="1">
    <location>
        <begin position="68"/>
        <end position="88"/>
    </location>
</feature>
<sequence>MKKSEEEKKHIQAFESTEDRTAPSKVSDLVKTLEKSLNPSHFLNTRFNTQNIKLCEQLMAKRKEKSTEALQKSFHVTRSQTRNDANQE</sequence>
<gene>
    <name evidence="2" type="ORF">NEQG_01754</name>
</gene>
<dbReference type="VEuPathDB" id="MicrosporidiaDB:NEQG_01754"/>
<feature type="region of interest" description="Disordered" evidence="1">
    <location>
        <begin position="66"/>
        <end position="88"/>
    </location>
</feature>
<evidence type="ECO:0000313" key="2">
    <source>
        <dbReference type="EMBL" id="EIJ88310.1"/>
    </source>
</evidence>
<feature type="region of interest" description="Disordered" evidence="1">
    <location>
        <begin position="1"/>
        <end position="25"/>
    </location>
</feature>
<proteinExistence type="predicted"/>
<feature type="compositionally biased region" description="Basic and acidic residues" evidence="1">
    <location>
        <begin position="1"/>
        <end position="22"/>
    </location>
</feature>
<dbReference type="OMA" id="NIKLCEQ"/>
<protein>
    <submittedName>
        <fullName evidence="2">Uncharacterized protein</fullName>
    </submittedName>
</protein>
<organism evidence="2 3">
    <name type="scientific">Nematocida parisii (strain ERTm3)</name>
    <name type="common">Nematode killer fungus</name>
    <dbReference type="NCBI Taxonomy" id="935791"/>
    <lineage>
        <taxon>Eukaryota</taxon>
        <taxon>Fungi</taxon>
        <taxon>Fungi incertae sedis</taxon>
        <taxon>Microsporidia</taxon>
        <taxon>Nematocida</taxon>
    </lineage>
</organism>
<dbReference type="AlphaFoldDB" id="I3EGG3"/>
<reference evidence="2" key="1">
    <citation type="submission" date="2011-01" db="EMBL/GenBank/DDBJ databases">
        <title>The Genome Sequence of Nematocida parisii strain ERTm3.</title>
        <authorList>
            <consortium name="The Broad Institute Genome Sequencing Platform"/>
            <consortium name="The Broad Institute Genome Sequencing Center for Infectious Disease"/>
            <person name="Cuomo C."/>
            <person name="Troemel E."/>
            <person name="Young S.K."/>
            <person name="Zeng Q."/>
            <person name="Gargeya S."/>
            <person name="Fitzgerald M."/>
            <person name="Haas B."/>
            <person name="Abouelleil A."/>
            <person name="Alvarado L."/>
            <person name="Arachchi H.M."/>
            <person name="Berlin A."/>
            <person name="Chapman S.B."/>
            <person name="Gearin G."/>
            <person name="Goldberg J."/>
            <person name="Griggs A."/>
            <person name="Gujja S."/>
            <person name="Hansen M."/>
            <person name="Heiman D."/>
            <person name="Howarth C."/>
            <person name="Larimer J."/>
            <person name="Lui A."/>
            <person name="MacDonald P.J.P."/>
            <person name="McCowen C."/>
            <person name="Montmayeur A."/>
            <person name="Murphy C."/>
            <person name="Neiman D."/>
            <person name="Pearson M."/>
            <person name="Priest M."/>
            <person name="Roberts A."/>
            <person name="Saif S."/>
            <person name="Shea T."/>
            <person name="Sisk P."/>
            <person name="Stolte C."/>
            <person name="Sykes S."/>
            <person name="Wortman J."/>
            <person name="Nusbaum C."/>
            <person name="Birren B."/>
        </authorList>
    </citation>
    <scope>NUCLEOTIDE SEQUENCE</scope>
    <source>
        <strain evidence="2">ERTm3</strain>
    </source>
</reference>
<accession>I3EGG3</accession>
<evidence type="ECO:0000256" key="1">
    <source>
        <dbReference type="SAM" id="MobiDB-lite"/>
    </source>
</evidence>
<dbReference type="InParanoid" id="I3EGG3"/>